<comment type="caution">
    <text evidence="1">The sequence shown here is derived from an EMBL/GenBank/DDBJ whole genome shotgun (WGS) entry which is preliminary data.</text>
</comment>
<dbReference type="OrthoDB" id="411854at2759"/>
<protein>
    <submittedName>
        <fullName evidence="1">Uncharacterized protein</fullName>
    </submittedName>
</protein>
<gene>
    <name evidence="1" type="ORF">SPIL2461_LOCUS19777</name>
</gene>
<reference evidence="1" key="1">
    <citation type="submission" date="2021-02" db="EMBL/GenBank/DDBJ databases">
        <authorList>
            <person name="Dougan E. K."/>
            <person name="Rhodes N."/>
            <person name="Thang M."/>
            <person name="Chan C."/>
        </authorList>
    </citation>
    <scope>NUCLEOTIDE SEQUENCE</scope>
</reference>
<dbReference type="AlphaFoldDB" id="A0A812X1I5"/>
<accession>A0A812X1I5</accession>
<name>A0A812X1I5_SYMPI</name>
<sequence>MSGCAPMPSSVRNQISKVSFRNLVVLVNRELHAESHQNPRKSNGRWLAWGWELGPRGSVEAVSSVAAPQTCRPLPCRLLPRGQRVILVLHLLRDGSRMQLELAALTISSKWHWHFLGAHSFAAPPSDEDSPVKDAAFNFRPAVSTDIGATVRVLASDAFAFTSWLASCSLGVDADA</sequence>
<proteinExistence type="predicted"/>
<keyword evidence="2" id="KW-1185">Reference proteome</keyword>
<dbReference type="EMBL" id="CAJNIZ010044833">
    <property type="protein sequence ID" value="CAE7702581.1"/>
    <property type="molecule type" value="Genomic_DNA"/>
</dbReference>
<evidence type="ECO:0000313" key="1">
    <source>
        <dbReference type="EMBL" id="CAE7702581.1"/>
    </source>
</evidence>
<evidence type="ECO:0000313" key="2">
    <source>
        <dbReference type="Proteomes" id="UP000649617"/>
    </source>
</evidence>
<organism evidence="1 2">
    <name type="scientific">Symbiodinium pilosum</name>
    <name type="common">Dinoflagellate</name>
    <dbReference type="NCBI Taxonomy" id="2952"/>
    <lineage>
        <taxon>Eukaryota</taxon>
        <taxon>Sar</taxon>
        <taxon>Alveolata</taxon>
        <taxon>Dinophyceae</taxon>
        <taxon>Suessiales</taxon>
        <taxon>Symbiodiniaceae</taxon>
        <taxon>Symbiodinium</taxon>
    </lineage>
</organism>
<dbReference type="Proteomes" id="UP000649617">
    <property type="component" value="Unassembled WGS sequence"/>
</dbReference>